<dbReference type="Proteomes" id="UP000308600">
    <property type="component" value="Unassembled WGS sequence"/>
</dbReference>
<reference evidence="1 2" key="1">
    <citation type="journal article" date="2019" name="Nat. Ecol. Evol.">
        <title>Megaphylogeny resolves global patterns of mushroom evolution.</title>
        <authorList>
            <person name="Varga T."/>
            <person name="Krizsan K."/>
            <person name="Foldi C."/>
            <person name="Dima B."/>
            <person name="Sanchez-Garcia M."/>
            <person name="Sanchez-Ramirez S."/>
            <person name="Szollosi G.J."/>
            <person name="Szarkandi J.G."/>
            <person name="Papp V."/>
            <person name="Albert L."/>
            <person name="Andreopoulos W."/>
            <person name="Angelini C."/>
            <person name="Antonin V."/>
            <person name="Barry K.W."/>
            <person name="Bougher N.L."/>
            <person name="Buchanan P."/>
            <person name="Buyck B."/>
            <person name="Bense V."/>
            <person name="Catcheside P."/>
            <person name="Chovatia M."/>
            <person name="Cooper J."/>
            <person name="Damon W."/>
            <person name="Desjardin D."/>
            <person name="Finy P."/>
            <person name="Geml J."/>
            <person name="Haridas S."/>
            <person name="Hughes K."/>
            <person name="Justo A."/>
            <person name="Karasinski D."/>
            <person name="Kautmanova I."/>
            <person name="Kiss B."/>
            <person name="Kocsube S."/>
            <person name="Kotiranta H."/>
            <person name="LaButti K.M."/>
            <person name="Lechner B.E."/>
            <person name="Liimatainen K."/>
            <person name="Lipzen A."/>
            <person name="Lukacs Z."/>
            <person name="Mihaltcheva S."/>
            <person name="Morgado L.N."/>
            <person name="Niskanen T."/>
            <person name="Noordeloos M.E."/>
            <person name="Ohm R.A."/>
            <person name="Ortiz-Santana B."/>
            <person name="Ovrebo C."/>
            <person name="Racz N."/>
            <person name="Riley R."/>
            <person name="Savchenko A."/>
            <person name="Shiryaev A."/>
            <person name="Soop K."/>
            <person name="Spirin V."/>
            <person name="Szebenyi C."/>
            <person name="Tomsovsky M."/>
            <person name="Tulloss R.E."/>
            <person name="Uehling J."/>
            <person name="Grigoriev I.V."/>
            <person name="Vagvolgyi C."/>
            <person name="Papp T."/>
            <person name="Martin F.M."/>
            <person name="Miettinen O."/>
            <person name="Hibbett D.S."/>
            <person name="Nagy L.G."/>
        </authorList>
    </citation>
    <scope>NUCLEOTIDE SEQUENCE [LARGE SCALE GENOMIC DNA]</scope>
    <source>
        <strain evidence="1 2">NL-1719</strain>
    </source>
</reference>
<accession>A0ACD3BD53</accession>
<dbReference type="EMBL" id="ML208261">
    <property type="protein sequence ID" value="TFK75918.1"/>
    <property type="molecule type" value="Genomic_DNA"/>
</dbReference>
<name>A0ACD3BD53_9AGAR</name>
<protein>
    <submittedName>
        <fullName evidence="1">Yos1-like protein</fullName>
    </submittedName>
</protein>
<evidence type="ECO:0000313" key="2">
    <source>
        <dbReference type="Proteomes" id="UP000308600"/>
    </source>
</evidence>
<evidence type="ECO:0000313" key="1">
    <source>
        <dbReference type="EMBL" id="TFK75918.1"/>
    </source>
</evidence>
<proteinExistence type="predicted"/>
<organism evidence="1 2">
    <name type="scientific">Pluteus cervinus</name>
    <dbReference type="NCBI Taxonomy" id="181527"/>
    <lineage>
        <taxon>Eukaryota</taxon>
        <taxon>Fungi</taxon>
        <taxon>Dikarya</taxon>
        <taxon>Basidiomycota</taxon>
        <taxon>Agaricomycotina</taxon>
        <taxon>Agaricomycetes</taxon>
        <taxon>Agaricomycetidae</taxon>
        <taxon>Agaricales</taxon>
        <taxon>Pluteineae</taxon>
        <taxon>Pluteaceae</taxon>
        <taxon>Pluteus</taxon>
    </lineage>
</organism>
<sequence length="98" mass="10784">MFKFGAIFHASLLFINAVAVLSEDRFLARVGWVSSSTAQRQAIAEGYQQTYDPSGYGNPQMDVSVKAKMIDLITAVRTLMRIPLIVVNILVIGLLLVL</sequence>
<gene>
    <name evidence="1" type="ORF">BDN72DRAFT_809712</name>
</gene>
<keyword evidence="2" id="KW-1185">Reference proteome</keyword>